<evidence type="ECO:0000313" key="2">
    <source>
        <dbReference type="EMBL" id="NYK09999.1"/>
    </source>
</evidence>
<organism evidence="2 3">
    <name type="scientific">Leifsonia naganoensis</name>
    <dbReference type="NCBI Taxonomy" id="150025"/>
    <lineage>
        <taxon>Bacteria</taxon>
        <taxon>Bacillati</taxon>
        <taxon>Actinomycetota</taxon>
        <taxon>Actinomycetes</taxon>
        <taxon>Micrococcales</taxon>
        <taxon>Microbacteriaceae</taxon>
        <taxon>Leifsonia</taxon>
    </lineage>
</organism>
<comment type="caution">
    <text evidence="2">The sequence shown here is derived from an EMBL/GenBank/DDBJ whole genome shotgun (WGS) entry which is preliminary data.</text>
</comment>
<sequence>MKTSKIAIVAATMAATATLVAVAAAPALAATQANGSDGPAYLFNNDAGDFSANGSTIQWLDDISLTPVTSDPYAAFQCSADATGYRTFWTDPGGERQPTAYKAYSSLLPLNPGKTVIGPNTRPQGQLGAIAQIKANGGNYSIGFACLKDNGVNLAASGVWYFTAHITAGTGAYTFDAQSETPTNPGNPAQTGDIALEATTVAAQDGTLSLVVPSGAKATLGTASLVNGLSTSTGTLPAFTVDDQRVVSKPGWNLTASTANFVNGADSSKTIDAKQLGVKPTIATNPGGVVAGTEHVAGDATAFSGFASAPAGTGTGATSLSADLKLVAPSGTPAGTYASTMTLTLVSK</sequence>
<feature type="chain" id="PRO_5032700811" description="WxL domain-containing protein" evidence="1">
    <location>
        <begin position="30"/>
        <end position="348"/>
    </location>
</feature>
<keyword evidence="3" id="KW-1185">Reference proteome</keyword>
<evidence type="ECO:0000256" key="1">
    <source>
        <dbReference type="SAM" id="SignalP"/>
    </source>
</evidence>
<evidence type="ECO:0000313" key="3">
    <source>
        <dbReference type="Proteomes" id="UP000521075"/>
    </source>
</evidence>
<proteinExistence type="predicted"/>
<name>A0A853DRB1_9MICO</name>
<dbReference type="AlphaFoldDB" id="A0A853DRB1"/>
<protein>
    <recommendedName>
        <fullName evidence="4">WxL domain-containing protein</fullName>
    </recommendedName>
</protein>
<evidence type="ECO:0008006" key="4">
    <source>
        <dbReference type="Google" id="ProtNLM"/>
    </source>
</evidence>
<dbReference type="Proteomes" id="UP000521075">
    <property type="component" value="Unassembled WGS sequence"/>
</dbReference>
<feature type="signal peptide" evidence="1">
    <location>
        <begin position="1"/>
        <end position="29"/>
    </location>
</feature>
<dbReference type="RefSeq" id="WP_179700827.1">
    <property type="nucleotide sequence ID" value="NZ_BAAAHA010000010.1"/>
</dbReference>
<reference evidence="2 3" key="1">
    <citation type="submission" date="2020-07" db="EMBL/GenBank/DDBJ databases">
        <title>Sequencing the genomes of 1000 actinobacteria strains.</title>
        <authorList>
            <person name="Klenk H.-P."/>
        </authorList>
    </citation>
    <scope>NUCLEOTIDE SEQUENCE [LARGE SCALE GENOMIC DNA]</scope>
    <source>
        <strain evidence="2 3">DSM 15166</strain>
    </source>
</reference>
<keyword evidence="1" id="KW-0732">Signal</keyword>
<accession>A0A853DRB1</accession>
<gene>
    <name evidence="2" type="ORF">HNR14_001880</name>
</gene>
<dbReference type="EMBL" id="JACCHJ010000001">
    <property type="protein sequence ID" value="NYK09999.1"/>
    <property type="molecule type" value="Genomic_DNA"/>
</dbReference>